<dbReference type="PANTHER" id="PTHR13847">
    <property type="entry name" value="SARCOSINE DEHYDROGENASE-RELATED"/>
    <property type="match status" value="1"/>
</dbReference>
<evidence type="ECO:0000313" key="3">
    <source>
        <dbReference type="Proteomes" id="UP000240357"/>
    </source>
</evidence>
<comment type="caution">
    <text evidence="2">The sequence shown here is derived from an EMBL/GenBank/DDBJ whole genome shotgun (WGS) entry which is preliminary data.</text>
</comment>
<dbReference type="InterPro" id="IPR006076">
    <property type="entry name" value="FAD-dep_OxRdtase"/>
</dbReference>
<organism evidence="2 3">
    <name type="scientific">Adhaeribacter arboris</name>
    <dbReference type="NCBI Taxonomy" id="2072846"/>
    <lineage>
        <taxon>Bacteria</taxon>
        <taxon>Pseudomonadati</taxon>
        <taxon>Bacteroidota</taxon>
        <taxon>Cytophagia</taxon>
        <taxon>Cytophagales</taxon>
        <taxon>Hymenobacteraceae</taxon>
        <taxon>Adhaeribacter</taxon>
    </lineage>
</organism>
<protein>
    <submittedName>
        <fullName evidence="2">FAD-dependent oxidoreductase</fullName>
    </submittedName>
</protein>
<gene>
    <name evidence="2" type="ORF">AHMF7605_13110</name>
</gene>
<feature type="domain" description="FAD dependent oxidoreductase" evidence="1">
    <location>
        <begin position="4"/>
        <end position="329"/>
    </location>
</feature>
<dbReference type="InterPro" id="IPR036188">
    <property type="entry name" value="FAD/NAD-bd_sf"/>
</dbReference>
<dbReference type="SUPFAM" id="SSF54373">
    <property type="entry name" value="FAD-linked reductases, C-terminal domain"/>
    <property type="match status" value="1"/>
</dbReference>
<dbReference type="Proteomes" id="UP000240357">
    <property type="component" value="Unassembled WGS sequence"/>
</dbReference>
<dbReference type="GO" id="GO:0005737">
    <property type="term" value="C:cytoplasm"/>
    <property type="evidence" value="ECO:0007669"/>
    <property type="project" value="TreeGrafter"/>
</dbReference>
<reference evidence="2 3" key="1">
    <citation type="submission" date="2018-03" db="EMBL/GenBank/DDBJ databases">
        <title>Adhaeribacter sp. HMF7605 Genome sequencing and assembly.</title>
        <authorList>
            <person name="Kang H."/>
            <person name="Kang J."/>
            <person name="Cha I."/>
            <person name="Kim H."/>
            <person name="Joh K."/>
        </authorList>
    </citation>
    <scope>NUCLEOTIDE SEQUENCE [LARGE SCALE GENOMIC DNA]</scope>
    <source>
        <strain evidence="2 3">HMF7605</strain>
    </source>
</reference>
<dbReference type="OrthoDB" id="214253at2"/>
<keyword evidence="3" id="KW-1185">Reference proteome</keyword>
<dbReference type="Gene3D" id="3.50.50.60">
    <property type="entry name" value="FAD/NAD(P)-binding domain"/>
    <property type="match status" value="1"/>
</dbReference>
<dbReference type="Pfam" id="PF01266">
    <property type="entry name" value="DAO"/>
    <property type="match status" value="1"/>
</dbReference>
<dbReference type="RefSeq" id="WP_106930015.1">
    <property type="nucleotide sequence ID" value="NZ_PYFT01000001.1"/>
</dbReference>
<evidence type="ECO:0000313" key="2">
    <source>
        <dbReference type="EMBL" id="PSR54383.1"/>
    </source>
</evidence>
<dbReference type="AlphaFoldDB" id="A0A2T2YFW3"/>
<name>A0A2T2YFW3_9BACT</name>
<dbReference type="EMBL" id="PYFT01000001">
    <property type="protein sequence ID" value="PSR54383.1"/>
    <property type="molecule type" value="Genomic_DNA"/>
</dbReference>
<proteinExistence type="predicted"/>
<accession>A0A2T2YFW3</accession>
<evidence type="ECO:0000259" key="1">
    <source>
        <dbReference type="Pfam" id="PF01266"/>
    </source>
</evidence>
<dbReference type="SUPFAM" id="SSF51905">
    <property type="entry name" value="FAD/NAD(P)-binding domain"/>
    <property type="match status" value="1"/>
</dbReference>
<dbReference type="Gene3D" id="3.30.9.10">
    <property type="entry name" value="D-Amino Acid Oxidase, subunit A, domain 2"/>
    <property type="match status" value="1"/>
</dbReference>
<sequence>MIYDFILVGHGLAGGILARTLSQQGYRIAVFDTYKANAASRVAAGLINPLAGKRFAKSWLAEKLVPFAITFYQQMEQELGIRVWHPLPILKLFSSVEEQNTWMGKSSNPTLHEFIKKVHVHLPASEVIEQEFGAIEITQSGYVDVNLLLDSLLAELVNQQYLVKMPFEYEKLQVTPNFVTYSLENNTIKAQKIVFCEGYAAIHNPYFNWLPFSPNKGEVLEIKTDNLSAECIYNKAVYVLPIGANRFKVGATYNWREINEDLSVEALTELRERTGQIVKKPFEVTNQAVGIRPAVRDRRPLIGWHPMHPNVGIFNGMGSKGVMMAPYLASNFTQNLTGGKLEPEADITRYLKHLISI</sequence>